<dbReference type="Proteomes" id="UP000790787">
    <property type="component" value="Chromosome 3"/>
</dbReference>
<organism evidence="1 2">
    <name type="scientific">Nicotiana tabacum</name>
    <name type="common">Common tobacco</name>
    <dbReference type="NCBI Taxonomy" id="4097"/>
    <lineage>
        <taxon>Eukaryota</taxon>
        <taxon>Viridiplantae</taxon>
        <taxon>Streptophyta</taxon>
        <taxon>Embryophyta</taxon>
        <taxon>Tracheophyta</taxon>
        <taxon>Spermatophyta</taxon>
        <taxon>Magnoliopsida</taxon>
        <taxon>eudicotyledons</taxon>
        <taxon>Gunneridae</taxon>
        <taxon>Pentapetalae</taxon>
        <taxon>asterids</taxon>
        <taxon>lamiids</taxon>
        <taxon>Solanales</taxon>
        <taxon>Solanaceae</taxon>
        <taxon>Nicotianoideae</taxon>
        <taxon>Nicotianeae</taxon>
        <taxon>Nicotiana</taxon>
    </lineage>
</organism>
<name>A0AC58TXI0_TOBAC</name>
<dbReference type="RefSeq" id="XP_075101962.1">
    <property type="nucleotide sequence ID" value="XM_075245861.1"/>
</dbReference>
<reference evidence="1" key="1">
    <citation type="journal article" date="2014" name="Nat. Commun.">
        <title>The tobacco genome sequence and its comparison with those of tomato and potato.</title>
        <authorList>
            <person name="Sierro N."/>
            <person name="Battey J.N."/>
            <person name="Ouadi S."/>
            <person name="Bakaher N."/>
            <person name="Bovet L."/>
            <person name="Willig A."/>
            <person name="Goepfert S."/>
            <person name="Peitsch M.C."/>
            <person name="Ivanov N.V."/>
        </authorList>
    </citation>
    <scope>NUCLEOTIDE SEQUENCE [LARGE SCALE GENOMIC DNA]</scope>
</reference>
<gene>
    <name evidence="2" type="primary">LOC142177378</name>
</gene>
<reference evidence="2" key="2">
    <citation type="submission" date="2025-08" db="UniProtKB">
        <authorList>
            <consortium name="RefSeq"/>
        </authorList>
    </citation>
    <scope>IDENTIFICATION</scope>
    <source>
        <tissue evidence="2">Leaf</tissue>
    </source>
</reference>
<sequence>MKNDMALSYIAPQLVNGKVVIQLEKEEVERETKKWRGALIAYDTISSNFNPYMICKKSFILALILSIIDPIILKLWTIDFDFDREFPTEISLWVKFLKLPMNCWGKNSLSRIASAIGIPMYADECTAKQTCVSFARMLVEVIVTKLMLDEIEVMNPNGRIFQQAVTYD</sequence>
<evidence type="ECO:0000313" key="2">
    <source>
        <dbReference type="RefSeq" id="XP_075101962.1"/>
    </source>
</evidence>
<evidence type="ECO:0000313" key="1">
    <source>
        <dbReference type="Proteomes" id="UP000790787"/>
    </source>
</evidence>
<protein>
    <submittedName>
        <fullName evidence="2">Uncharacterized protein LOC142177378</fullName>
    </submittedName>
</protein>
<keyword evidence="1" id="KW-1185">Reference proteome</keyword>
<proteinExistence type="predicted"/>
<accession>A0AC58TXI0</accession>